<evidence type="ECO:0000259" key="2">
    <source>
        <dbReference type="Pfam" id="PF18406"/>
    </source>
</evidence>
<reference evidence="3" key="1">
    <citation type="journal article" date="2021" name="PeerJ">
        <title>Extensive microbial diversity within the chicken gut microbiome revealed by metagenomics and culture.</title>
        <authorList>
            <person name="Gilroy R."/>
            <person name="Ravi A."/>
            <person name="Getino M."/>
            <person name="Pursley I."/>
            <person name="Horton D.L."/>
            <person name="Alikhan N.F."/>
            <person name="Baker D."/>
            <person name="Gharbi K."/>
            <person name="Hall N."/>
            <person name="Watson M."/>
            <person name="Adriaenssens E.M."/>
            <person name="Foster-Nyarko E."/>
            <person name="Jarju S."/>
            <person name="Secka A."/>
            <person name="Antonio M."/>
            <person name="Oren A."/>
            <person name="Chaudhuri R.R."/>
            <person name="La Ragione R."/>
            <person name="Hildebrand F."/>
            <person name="Pallen M.J."/>
        </authorList>
    </citation>
    <scope>NUCLEOTIDE SEQUENCE</scope>
    <source>
        <strain evidence="3">ChiGjej4B4-18154</strain>
    </source>
</reference>
<sequence length="237" mass="26897">MPNHITNLISFGDQPEQVAAFHQMLRELRQEDGVYGSIDFNKLIPMPESLDIEAGSNTNDGLAAYRRFMSGDKAAETFRKERPEAWALGKRAYENIQQYGAPTWYEWCNRNWGTKWNAYSCAEIDKNADTMEFMTAWSSVPGILEALSRKYPDQAVSYRWADEDIGSNVGEAVFQNGKMVDSNIPVPGSREAYELASDIMGIALEDLDLYLSADKSTYEYREEPPKERPHTKGGQVR</sequence>
<reference evidence="3" key="2">
    <citation type="submission" date="2021-04" db="EMBL/GenBank/DDBJ databases">
        <authorList>
            <person name="Gilroy R."/>
        </authorList>
    </citation>
    <scope>NUCLEOTIDE SEQUENCE</scope>
    <source>
        <strain evidence="3">ChiGjej4B4-18154</strain>
    </source>
</reference>
<feature type="compositionally biased region" description="Basic and acidic residues" evidence="1">
    <location>
        <begin position="218"/>
        <end position="230"/>
    </location>
</feature>
<gene>
    <name evidence="3" type="ORF">H9813_01505</name>
</gene>
<name>A0A9D2E309_9FIRM</name>
<dbReference type="InterPro" id="IPR041329">
    <property type="entry name" value="YubB_C"/>
</dbReference>
<dbReference type="Proteomes" id="UP000824035">
    <property type="component" value="Unassembled WGS sequence"/>
</dbReference>
<feature type="domain" description="YubB ferredoxin-like" evidence="2">
    <location>
        <begin position="115"/>
        <end position="201"/>
    </location>
</feature>
<comment type="caution">
    <text evidence="3">The sequence shown here is derived from an EMBL/GenBank/DDBJ whole genome shotgun (WGS) entry which is preliminary data.</text>
</comment>
<protein>
    <recommendedName>
        <fullName evidence="2">YubB ferredoxin-like domain-containing protein</fullName>
    </recommendedName>
</protein>
<proteinExistence type="predicted"/>
<evidence type="ECO:0000313" key="3">
    <source>
        <dbReference type="EMBL" id="HIZ29898.1"/>
    </source>
</evidence>
<dbReference type="Pfam" id="PF18406">
    <property type="entry name" value="DUF1281_C"/>
    <property type="match status" value="1"/>
</dbReference>
<dbReference type="AlphaFoldDB" id="A0A9D2E309"/>
<evidence type="ECO:0000313" key="4">
    <source>
        <dbReference type="Proteomes" id="UP000824035"/>
    </source>
</evidence>
<organism evidence="3 4">
    <name type="scientific">Candidatus Allofournierella merdipullorum</name>
    <dbReference type="NCBI Taxonomy" id="2838595"/>
    <lineage>
        <taxon>Bacteria</taxon>
        <taxon>Bacillati</taxon>
        <taxon>Bacillota</taxon>
        <taxon>Clostridia</taxon>
        <taxon>Eubacteriales</taxon>
        <taxon>Oscillospiraceae</taxon>
        <taxon>Allofournierella</taxon>
    </lineage>
</organism>
<feature type="region of interest" description="Disordered" evidence="1">
    <location>
        <begin position="218"/>
        <end position="237"/>
    </location>
</feature>
<evidence type="ECO:0000256" key="1">
    <source>
        <dbReference type="SAM" id="MobiDB-lite"/>
    </source>
</evidence>
<accession>A0A9D2E309</accession>
<dbReference type="EMBL" id="DXBV01000016">
    <property type="protein sequence ID" value="HIZ29898.1"/>
    <property type="molecule type" value="Genomic_DNA"/>
</dbReference>